<comment type="caution">
    <text evidence="2">The sequence shown here is derived from an EMBL/GenBank/DDBJ whole genome shotgun (WGS) entry which is preliminary data.</text>
</comment>
<reference evidence="2 3" key="1">
    <citation type="submission" date="2015-07" db="EMBL/GenBank/DDBJ databases">
        <title>Comparative genomics of the Sigatoka disease complex on banana suggests a link between parallel evolutionary changes in Pseudocercospora fijiensis and Pseudocercospora eumusae and increased virulence on the banana host.</title>
        <authorList>
            <person name="Chang T.-C."/>
            <person name="Salvucci A."/>
            <person name="Crous P.W."/>
            <person name="Stergiopoulos I."/>
        </authorList>
    </citation>
    <scope>NUCLEOTIDE SEQUENCE [LARGE SCALE GENOMIC DNA]</scope>
    <source>
        <strain evidence="2 3">CBS 114824</strain>
    </source>
</reference>
<evidence type="ECO:0000313" key="2">
    <source>
        <dbReference type="EMBL" id="KXS99778.1"/>
    </source>
</evidence>
<name>A0A139HBN7_9PEZI</name>
<organism evidence="2 3">
    <name type="scientific">Pseudocercospora eumusae</name>
    <dbReference type="NCBI Taxonomy" id="321146"/>
    <lineage>
        <taxon>Eukaryota</taxon>
        <taxon>Fungi</taxon>
        <taxon>Dikarya</taxon>
        <taxon>Ascomycota</taxon>
        <taxon>Pezizomycotina</taxon>
        <taxon>Dothideomycetes</taxon>
        <taxon>Dothideomycetidae</taxon>
        <taxon>Mycosphaerellales</taxon>
        <taxon>Mycosphaerellaceae</taxon>
        <taxon>Pseudocercospora</taxon>
    </lineage>
</organism>
<evidence type="ECO:0000313" key="3">
    <source>
        <dbReference type="Proteomes" id="UP000070133"/>
    </source>
</evidence>
<feature type="compositionally biased region" description="Basic residues" evidence="1">
    <location>
        <begin position="158"/>
        <end position="175"/>
    </location>
</feature>
<keyword evidence="3" id="KW-1185">Reference proteome</keyword>
<proteinExistence type="predicted"/>
<dbReference type="EMBL" id="LFZN01000086">
    <property type="protein sequence ID" value="KXS99778.1"/>
    <property type="molecule type" value="Genomic_DNA"/>
</dbReference>
<sequence>MYSLGAALLTPAPSPSTYIHCSASSERKIENTLRVGKKAHTTQRSTSLGCAAFPAKMPPQDPFSRLNAILQHLGHKPPQWHVGITFHVTVDLDHPTKELVTAALVPAGPTLAKLLGRIQRGKKSKKERDAKEALARDVVEFLEIALLAKDKEKDSGSKKRKHTGSGKKKGSKRNAGHNGDGAVERGAEAAAAAEEEAEAEAEAAEEPPAKKQCRRCIAQDL</sequence>
<feature type="compositionally biased region" description="Acidic residues" evidence="1">
    <location>
        <begin position="193"/>
        <end position="205"/>
    </location>
</feature>
<evidence type="ECO:0000256" key="1">
    <source>
        <dbReference type="SAM" id="MobiDB-lite"/>
    </source>
</evidence>
<dbReference type="Proteomes" id="UP000070133">
    <property type="component" value="Unassembled WGS sequence"/>
</dbReference>
<protein>
    <submittedName>
        <fullName evidence="2">Uncharacterized protein</fullName>
    </submittedName>
</protein>
<accession>A0A139HBN7</accession>
<feature type="region of interest" description="Disordered" evidence="1">
    <location>
        <begin position="152"/>
        <end position="221"/>
    </location>
</feature>
<gene>
    <name evidence="2" type="ORF">AC578_5900</name>
</gene>
<dbReference type="AlphaFoldDB" id="A0A139HBN7"/>